<dbReference type="OrthoDB" id="10061326at2759"/>
<protein>
    <recommendedName>
        <fullName evidence="3">DDE Tnp4 domain-containing protein</fullName>
    </recommendedName>
</protein>
<dbReference type="Proteomes" id="UP001142489">
    <property type="component" value="Unassembled WGS sequence"/>
</dbReference>
<organism evidence="1 2">
    <name type="scientific">Phrynocephalus forsythii</name>
    <dbReference type="NCBI Taxonomy" id="171643"/>
    <lineage>
        <taxon>Eukaryota</taxon>
        <taxon>Metazoa</taxon>
        <taxon>Chordata</taxon>
        <taxon>Craniata</taxon>
        <taxon>Vertebrata</taxon>
        <taxon>Euteleostomi</taxon>
        <taxon>Lepidosauria</taxon>
        <taxon>Squamata</taxon>
        <taxon>Bifurcata</taxon>
        <taxon>Unidentata</taxon>
        <taxon>Episquamata</taxon>
        <taxon>Toxicofera</taxon>
        <taxon>Iguania</taxon>
        <taxon>Acrodonta</taxon>
        <taxon>Agamidae</taxon>
        <taxon>Agaminae</taxon>
        <taxon>Phrynocephalus</taxon>
    </lineage>
</organism>
<proteinExistence type="predicted"/>
<evidence type="ECO:0000313" key="2">
    <source>
        <dbReference type="Proteomes" id="UP001142489"/>
    </source>
</evidence>
<comment type="caution">
    <text evidence="1">The sequence shown here is derived from an EMBL/GenBank/DDBJ whole genome shotgun (WGS) entry which is preliminary data.</text>
</comment>
<gene>
    <name evidence="1" type="ORF">JRQ81_003354</name>
</gene>
<dbReference type="AlphaFoldDB" id="A0A9Q1AWV1"/>
<dbReference type="EMBL" id="JAPFRF010000011">
    <property type="protein sequence ID" value="KAJ7317192.1"/>
    <property type="molecule type" value="Genomic_DNA"/>
</dbReference>
<sequence>MERMLLKKGVRVSDFNKMTASVSRIEFPHCLGSIDGMHIAITAPKLQRLRTGYFFRC</sequence>
<accession>A0A9Q1AWV1</accession>
<evidence type="ECO:0008006" key="3">
    <source>
        <dbReference type="Google" id="ProtNLM"/>
    </source>
</evidence>
<keyword evidence="2" id="KW-1185">Reference proteome</keyword>
<reference evidence="1" key="1">
    <citation type="journal article" date="2023" name="DNA Res.">
        <title>Chromosome-level genome assembly of Phrynocephalus forsythii using third-generation DNA sequencing and Hi-C analysis.</title>
        <authorList>
            <person name="Qi Y."/>
            <person name="Zhao W."/>
            <person name="Zhao Y."/>
            <person name="Niu C."/>
            <person name="Cao S."/>
            <person name="Zhang Y."/>
        </authorList>
    </citation>
    <scope>NUCLEOTIDE SEQUENCE</scope>
    <source>
        <tissue evidence="1">Muscle</tissue>
    </source>
</reference>
<evidence type="ECO:0000313" key="1">
    <source>
        <dbReference type="EMBL" id="KAJ7317192.1"/>
    </source>
</evidence>
<name>A0A9Q1AWV1_9SAUR</name>